<reference evidence="2 3" key="1">
    <citation type="submission" date="2019-04" db="EMBL/GenBank/DDBJ databases">
        <title>Cohnella sp. nov., isolated from soil.</title>
        <authorList>
            <person name="Kim W."/>
        </authorList>
    </citation>
    <scope>NUCLEOTIDE SEQUENCE [LARGE SCALE GENOMIC DNA]</scope>
    <source>
        <strain evidence="2 3">CAU 1483</strain>
    </source>
</reference>
<dbReference type="InterPro" id="IPR012338">
    <property type="entry name" value="Beta-lactam/transpept-like"/>
</dbReference>
<comment type="caution">
    <text evidence="2">The sequence shown here is derived from an EMBL/GenBank/DDBJ whole genome shotgun (WGS) entry which is preliminary data.</text>
</comment>
<sequence length="307" mass="35515">MKVMENVLNTDKLEHFAVQVKKHKIDHCQVFHQDRVVFSHARNSVTERRLHKFNSVTKSVLSLLIGISIDRRELDGVDSPLSLWFPDAPMDVTVGHLLTMTPGWSWPEWGDWGGRPQPMQNSKNWIRFIMSRERLEPPGMRMRYDSGSSQLLSAILQKATGMTADKYAERHLFGPLGIDAYRWYSDPKGTTIGGFGLEFAAQHLLTIGRLMLDQGVWNGRRIVSEDWVASSTERRFHTYDKVGSYGYHWWVLTQENDQVTDPYVFFAMGYGGQYIFVVPDLRIVVTFASTLYKDTFLPLRLFRQLMF</sequence>
<proteinExistence type="predicted"/>
<dbReference type="OrthoDB" id="9773047at2"/>
<dbReference type="Proteomes" id="UP000309673">
    <property type="component" value="Unassembled WGS sequence"/>
</dbReference>
<dbReference type="InterPro" id="IPR050789">
    <property type="entry name" value="Diverse_Enzym_Activities"/>
</dbReference>
<gene>
    <name evidence="2" type="ORF">E5161_01970</name>
</gene>
<evidence type="ECO:0000313" key="3">
    <source>
        <dbReference type="Proteomes" id="UP000309673"/>
    </source>
</evidence>
<keyword evidence="3" id="KW-1185">Reference proteome</keyword>
<dbReference type="PANTHER" id="PTHR43283">
    <property type="entry name" value="BETA-LACTAMASE-RELATED"/>
    <property type="match status" value="1"/>
</dbReference>
<organism evidence="2 3">
    <name type="scientific">Cohnella pontilimi</name>
    <dbReference type="NCBI Taxonomy" id="2564100"/>
    <lineage>
        <taxon>Bacteria</taxon>
        <taxon>Bacillati</taxon>
        <taxon>Bacillota</taxon>
        <taxon>Bacilli</taxon>
        <taxon>Bacillales</taxon>
        <taxon>Paenibacillaceae</taxon>
        <taxon>Cohnella</taxon>
    </lineage>
</organism>
<dbReference type="AlphaFoldDB" id="A0A4U0FIA8"/>
<protein>
    <submittedName>
        <fullName evidence="2">Serine hydrolase</fullName>
    </submittedName>
</protein>
<dbReference type="EMBL" id="SUPK01000001">
    <property type="protein sequence ID" value="TJY44184.1"/>
    <property type="molecule type" value="Genomic_DNA"/>
</dbReference>
<dbReference type="InterPro" id="IPR001466">
    <property type="entry name" value="Beta-lactam-related"/>
</dbReference>
<keyword evidence="2" id="KW-0378">Hydrolase</keyword>
<feature type="domain" description="Beta-lactamase-related" evidence="1">
    <location>
        <begin position="30"/>
        <end position="292"/>
    </location>
</feature>
<dbReference type="RefSeq" id="WP_136775909.1">
    <property type="nucleotide sequence ID" value="NZ_SUPK01000001.1"/>
</dbReference>
<dbReference type="Pfam" id="PF00144">
    <property type="entry name" value="Beta-lactamase"/>
    <property type="match status" value="1"/>
</dbReference>
<dbReference type="PANTHER" id="PTHR43283:SF7">
    <property type="entry name" value="BETA-LACTAMASE-RELATED DOMAIN-CONTAINING PROTEIN"/>
    <property type="match status" value="1"/>
</dbReference>
<dbReference type="GO" id="GO:0016787">
    <property type="term" value="F:hydrolase activity"/>
    <property type="evidence" value="ECO:0007669"/>
    <property type="project" value="UniProtKB-KW"/>
</dbReference>
<accession>A0A4U0FIA8</accession>
<name>A0A4U0FIA8_9BACL</name>
<evidence type="ECO:0000259" key="1">
    <source>
        <dbReference type="Pfam" id="PF00144"/>
    </source>
</evidence>
<dbReference type="Gene3D" id="3.40.710.10">
    <property type="entry name" value="DD-peptidase/beta-lactamase superfamily"/>
    <property type="match status" value="1"/>
</dbReference>
<evidence type="ECO:0000313" key="2">
    <source>
        <dbReference type="EMBL" id="TJY44184.1"/>
    </source>
</evidence>
<dbReference type="SUPFAM" id="SSF56601">
    <property type="entry name" value="beta-lactamase/transpeptidase-like"/>
    <property type="match status" value="1"/>
</dbReference>